<reference evidence="2" key="1">
    <citation type="submission" date="2020-10" db="EMBL/GenBank/DDBJ databases">
        <authorList>
            <person name="Kusch S."/>
        </authorList>
    </citation>
    <scope>NUCLEOTIDE SEQUENCE</scope>
    <source>
        <strain evidence="2">SwB9</strain>
    </source>
</reference>
<proteinExistence type="predicted"/>
<comment type="caution">
    <text evidence="2">The sequence shown here is derived from an EMBL/GenBank/DDBJ whole genome shotgun (WGS) entry which is preliminary data.</text>
</comment>
<dbReference type="AlphaFoldDB" id="A0A8H2VL92"/>
<organism evidence="2 3">
    <name type="scientific">Sclerotinia trifoliorum</name>
    <dbReference type="NCBI Taxonomy" id="28548"/>
    <lineage>
        <taxon>Eukaryota</taxon>
        <taxon>Fungi</taxon>
        <taxon>Dikarya</taxon>
        <taxon>Ascomycota</taxon>
        <taxon>Pezizomycotina</taxon>
        <taxon>Leotiomycetes</taxon>
        <taxon>Helotiales</taxon>
        <taxon>Sclerotiniaceae</taxon>
        <taxon>Sclerotinia</taxon>
    </lineage>
</organism>
<sequence>MCDIDLGSDQGPRYKAFGKFKLFAAEIQCMIFKQYFPDPQLIQFKFKIEEEQNHNEGRIDVELTCNLPTNPTMLPLLQACTISQNEVFDTLKRLKLFDEVENSEYKVFYHFLKHHFSTGNTSFSVCMRPKKDTLVLESPQLISLYRYGGYITMNNITHFALADVDPRRWERTLGTPLASETKVASIQAHLFQLYICPALEKI</sequence>
<evidence type="ECO:0000313" key="3">
    <source>
        <dbReference type="Proteomes" id="UP000624404"/>
    </source>
</evidence>
<dbReference type="Proteomes" id="UP000624404">
    <property type="component" value="Unassembled WGS sequence"/>
</dbReference>
<name>A0A8H2VL92_9HELO</name>
<keyword evidence="3" id="KW-1185">Reference proteome</keyword>
<evidence type="ECO:0000313" key="2">
    <source>
        <dbReference type="EMBL" id="CAD6439225.1"/>
    </source>
</evidence>
<protein>
    <submittedName>
        <fullName evidence="2">87d5761b-fe9c-4a84-83da-227de47ce75b</fullName>
    </submittedName>
</protein>
<dbReference type="OrthoDB" id="3466495at2759"/>
<dbReference type="EMBL" id="CAJHIA010000002">
    <property type="protein sequence ID" value="CAD6439225.1"/>
    <property type="molecule type" value="Genomic_DNA"/>
</dbReference>
<gene>
    <name evidence="2" type="ORF">SCLTRI_LOCUS106</name>
</gene>
<dbReference type="InterPro" id="IPR045518">
    <property type="entry name" value="2EXR"/>
</dbReference>
<evidence type="ECO:0000259" key="1">
    <source>
        <dbReference type="Pfam" id="PF20150"/>
    </source>
</evidence>
<dbReference type="Pfam" id="PF20150">
    <property type="entry name" value="2EXR"/>
    <property type="match status" value="1"/>
</dbReference>
<accession>A0A8H2VL92</accession>
<feature type="domain" description="2EXR" evidence="1">
    <location>
        <begin position="17"/>
        <end position="134"/>
    </location>
</feature>